<protein>
    <recommendedName>
        <fullName evidence="3">Kinase domain protein</fullName>
    </recommendedName>
</protein>
<dbReference type="OMA" id="YWNENIT"/>
<name>A0A8S1RZJ0_PAROT</name>
<evidence type="ECO:0000313" key="2">
    <source>
        <dbReference type="Proteomes" id="UP000683925"/>
    </source>
</evidence>
<comment type="caution">
    <text evidence="1">The sequence shown here is derived from an EMBL/GenBank/DDBJ whole genome shotgun (WGS) entry which is preliminary data.</text>
</comment>
<dbReference type="Proteomes" id="UP000683925">
    <property type="component" value="Unassembled WGS sequence"/>
</dbReference>
<proteinExistence type="predicted"/>
<evidence type="ECO:0000313" key="1">
    <source>
        <dbReference type="EMBL" id="CAD8134431.1"/>
    </source>
</evidence>
<dbReference type="OrthoDB" id="10402516at2759"/>
<accession>A0A8S1RZJ0</accession>
<dbReference type="AlphaFoldDB" id="A0A8S1RZJ0"/>
<gene>
    <name evidence="1" type="ORF">POCTA_138.1.T0050427</name>
</gene>
<keyword evidence="2" id="KW-1185">Reference proteome</keyword>
<dbReference type="EMBL" id="CAJJDP010000004">
    <property type="protein sequence ID" value="CAD8134431.1"/>
    <property type="molecule type" value="Genomic_DNA"/>
</dbReference>
<organism evidence="1 2">
    <name type="scientific">Paramecium octaurelia</name>
    <dbReference type="NCBI Taxonomy" id="43137"/>
    <lineage>
        <taxon>Eukaryota</taxon>
        <taxon>Sar</taxon>
        <taxon>Alveolata</taxon>
        <taxon>Ciliophora</taxon>
        <taxon>Intramacronucleata</taxon>
        <taxon>Oligohymenophorea</taxon>
        <taxon>Peniculida</taxon>
        <taxon>Parameciidae</taxon>
        <taxon>Paramecium</taxon>
    </lineage>
</organism>
<reference evidence="1" key="1">
    <citation type="submission" date="2021-01" db="EMBL/GenBank/DDBJ databases">
        <authorList>
            <consortium name="Genoscope - CEA"/>
            <person name="William W."/>
        </authorList>
    </citation>
    <scope>NUCLEOTIDE SEQUENCE</scope>
</reference>
<evidence type="ECO:0008006" key="3">
    <source>
        <dbReference type="Google" id="ProtNLM"/>
    </source>
</evidence>
<sequence>MKKLSQQVLRNERRLKPHFQIEIFQQQQKLDDQCIEKLSSELILSKSQKILSIDLIKKWHLDLSNLTDRSVKDLSLSLSQLSRLDQLNLGLYGWGYWNENITDSSLNYLTQAILFQDKLSEFKLDLNMWAYENQRITDKGVDRLLHGISLLNNLGSLELNMKGWGDGNYEITDNTIIGLSECLKKLKNLSEIKLILWKNIGLQATKQLNRTLSNLKNLTKIEIQFESCSSQQQAAQYENVDQRLFQIKVNAIQKRKLLFQVEGILVNLEQLIPKCTLWDIILKL</sequence>